<feature type="transmembrane region" description="Helical" evidence="7">
    <location>
        <begin position="54"/>
        <end position="78"/>
    </location>
</feature>
<feature type="transmembrane region" description="Helical" evidence="7">
    <location>
        <begin position="190"/>
        <end position="209"/>
    </location>
</feature>
<dbReference type="InterPro" id="IPR035906">
    <property type="entry name" value="MetI-like_sf"/>
</dbReference>
<dbReference type="InterPro" id="IPR000515">
    <property type="entry name" value="MetI-like"/>
</dbReference>
<dbReference type="Pfam" id="PF00528">
    <property type="entry name" value="BPD_transp_1"/>
    <property type="match status" value="1"/>
</dbReference>
<sequence length="219" mass="22936">MNDWQSLVPELLDATVDTLYMVGLASVVTIVGGLPLGVLLLLTDKGGLLAAPKAQRVLGAVVNVGRSLPFIVLLVAVIPFTRLVVGTTIGSTAAIVPLSLGAIPFFARLVETSLRDVDRGLVEAALAMGARTRDVVGTVYLRETLPSLVSGLTITIVALIGYSAMAGVVGGGGLGDLAIRYGYQRFETDVMVATVVLLIVMVQLVQMAGDTIARRLDHR</sequence>
<dbReference type="SUPFAM" id="SSF161098">
    <property type="entry name" value="MetI-like"/>
    <property type="match status" value="1"/>
</dbReference>
<keyword evidence="4 7" id="KW-0812">Transmembrane</keyword>
<reference evidence="10" key="1">
    <citation type="journal article" date="2019" name="Int. J. Syst. Evol. Microbiol.">
        <title>The Global Catalogue of Microorganisms (GCM) 10K type strain sequencing project: providing services to taxonomists for standard genome sequencing and annotation.</title>
        <authorList>
            <consortium name="The Broad Institute Genomics Platform"/>
            <consortium name="The Broad Institute Genome Sequencing Center for Infectious Disease"/>
            <person name="Wu L."/>
            <person name="Ma J."/>
        </authorList>
    </citation>
    <scope>NUCLEOTIDE SEQUENCE [LARGE SCALE GENOMIC DNA]</scope>
    <source>
        <strain evidence="10">CGMCC 4.7241</strain>
    </source>
</reference>
<keyword evidence="3" id="KW-1003">Cell membrane</keyword>
<feature type="transmembrane region" description="Helical" evidence="7">
    <location>
        <begin position="148"/>
        <end position="170"/>
    </location>
</feature>
<evidence type="ECO:0000313" key="9">
    <source>
        <dbReference type="EMBL" id="MFC3762675.1"/>
    </source>
</evidence>
<comment type="similarity">
    <text evidence="7">Belongs to the binding-protein-dependent transport system permease family.</text>
</comment>
<feature type="domain" description="ABC transmembrane type-1" evidence="8">
    <location>
        <begin position="15"/>
        <end position="209"/>
    </location>
</feature>
<evidence type="ECO:0000256" key="7">
    <source>
        <dbReference type="RuleBase" id="RU363032"/>
    </source>
</evidence>
<dbReference type="NCBIfam" id="NF008049">
    <property type="entry name" value="PRK10782.1"/>
    <property type="match status" value="1"/>
</dbReference>
<evidence type="ECO:0000259" key="8">
    <source>
        <dbReference type="PROSITE" id="PS50928"/>
    </source>
</evidence>
<name>A0ABV7YG82_9ACTN</name>
<comment type="subcellular location">
    <subcellularLocation>
        <location evidence="1 7">Cell membrane</location>
        <topology evidence="1 7">Multi-pass membrane protein</topology>
    </subcellularLocation>
</comment>
<dbReference type="RefSeq" id="WP_205118950.1">
    <property type="nucleotide sequence ID" value="NZ_JAFBCM010000001.1"/>
</dbReference>
<dbReference type="PROSITE" id="PS50928">
    <property type="entry name" value="ABC_TM1"/>
    <property type="match status" value="1"/>
</dbReference>
<evidence type="ECO:0000256" key="3">
    <source>
        <dbReference type="ARBA" id="ARBA00022475"/>
    </source>
</evidence>
<evidence type="ECO:0000256" key="1">
    <source>
        <dbReference type="ARBA" id="ARBA00004651"/>
    </source>
</evidence>
<dbReference type="EMBL" id="JBHRZH010000015">
    <property type="protein sequence ID" value="MFC3762675.1"/>
    <property type="molecule type" value="Genomic_DNA"/>
</dbReference>
<evidence type="ECO:0000256" key="5">
    <source>
        <dbReference type="ARBA" id="ARBA00022989"/>
    </source>
</evidence>
<keyword evidence="10" id="KW-1185">Reference proteome</keyword>
<keyword evidence="5 7" id="KW-1133">Transmembrane helix</keyword>
<dbReference type="Proteomes" id="UP001595699">
    <property type="component" value="Unassembled WGS sequence"/>
</dbReference>
<evidence type="ECO:0000256" key="4">
    <source>
        <dbReference type="ARBA" id="ARBA00022692"/>
    </source>
</evidence>
<evidence type="ECO:0000313" key="10">
    <source>
        <dbReference type="Proteomes" id="UP001595699"/>
    </source>
</evidence>
<feature type="transmembrane region" description="Helical" evidence="7">
    <location>
        <begin position="20"/>
        <end position="42"/>
    </location>
</feature>
<dbReference type="PANTHER" id="PTHR30450">
    <property type="entry name" value="ABC TRANSPORTER PERMEASE"/>
    <property type="match status" value="1"/>
</dbReference>
<gene>
    <name evidence="9" type="ORF">ACFOUW_17665</name>
</gene>
<dbReference type="InterPro" id="IPR051322">
    <property type="entry name" value="AA_ABC_Transporter_Permease"/>
</dbReference>
<dbReference type="Gene3D" id="1.10.3720.10">
    <property type="entry name" value="MetI-like"/>
    <property type="match status" value="1"/>
</dbReference>
<accession>A0ABV7YG82</accession>
<evidence type="ECO:0000256" key="6">
    <source>
        <dbReference type="ARBA" id="ARBA00023136"/>
    </source>
</evidence>
<keyword evidence="6 7" id="KW-0472">Membrane</keyword>
<protein>
    <submittedName>
        <fullName evidence="9">Methionine ABC transporter permease</fullName>
    </submittedName>
</protein>
<keyword evidence="2 7" id="KW-0813">Transport</keyword>
<proteinExistence type="inferred from homology"/>
<dbReference type="CDD" id="cd06261">
    <property type="entry name" value="TM_PBP2"/>
    <property type="match status" value="1"/>
</dbReference>
<comment type="caution">
    <text evidence="9">The sequence shown here is derived from an EMBL/GenBank/DDBJ whole genome shotgun (WGS) entry which is preliminary data.</text>
</comment>
<evidence type="ECO:0000256" key="2">
    <source>
        <dbReference type="ARBA" id="ARBA00022448"/>
    </source>
</evidence>
<feature type="transmembrane region" description="Helical" evidence="7">
    <location>
        <begin position="84"/>
        <end position="107"/>
    </location>
</feature>
<organism evidence="9 10">
    <name type="scientific">Tenggerimyces flavus</name>
    <dbReference type="NCBI Taxonomy" id="1708749"/>
    <lineage>
        <taxon>Bacteria</taxon>
        <taxon>Bacillati</taxon>
        <taxon>Actinomycetota</taxon>
        <taxon>Actinomycetes</taxon>
        <taxon>Propionibacteriales</taxon>
        <taxon>Nocardioidaceae</taxon>
        <taxon>Tenggerimyces</taxon>
    </lineage>
</organism>
<dbReference type="PANTHER" id="PTHR30450:SF1">
    <property type="entry name" value="D-METHIONINE TRANSPORT SYSTEM PERMEASE PROTEIN METI-RELATED"/>
    <property type="match status" value="1"/>
</dbReference>